<accession>A0A1M6LA74</accession>
<evidence type="ECO:0008006" key="3">
    <source>
        <dbReference type="Google" id="ProtNLM"/>
    </source>
</evidence>
<keyword evidence="2" id="KW-1185">Reference proteome</keyword>
<gene>
    <name evidence="1" type="ORF">SAMN02745194_03102</name>
</gene>
<protein>
    <recommendedName>
        <fullName evidence="3">Helix-turn-helix domain-containing protein</fullName>
    </recommendedName>
</protein>
<dbReference type="STRING" id="198092.SAMN02745194_03102"/>
<evidence type="ECO:0000313" key="2">
    <source>
        <dbReference type="Proteomes" id="UP000184387"/>
    </source>
</evidence>
<dbReference type="EMBL" id="FQZF01000018">
    <property type="protein sequence ID" value="SHJ68108.1"/>
    <property type="molecule type" value="Genomic_DNA"/>
</dbReference>
<dbReference type="Proteomes" id="UP000184387">
    <property type="component" value="Unassembled WGS sequence"/>
</dbReference>
<proteinExistence type="predicted"/>
<organism evidence="1 2">
    <name type="scientific">Muricoccus roseus</name>
    <dbReference type="NCBI Taxonomy" id="198092"/>
    <lineage>
        <taxon>Bacteria</taxon>
        <taxon>Pseudomonadati</taxon>
        <taxon>Pseudomonadota</taxon>
        <taxon>Alphaproteobacteria</taxon>
        <taxon>Acetobacterales</taxon>
        <taxon>Roseomonadaceae</taxon>
        <taxon>Muricoccus</taxon>
    </lineage>
</organism>
<name>A0A1M6LA74_9PROT</name>
<dbReference type="RefSeq" id="WP_139281360.1">
    <property type="nucleotide sequence ID" value="NZ_FQZF01000018.1"/>
</dbReference>
<evidence type="ECO:0000313" key="1">
    <source>
        <dbReference type="EMBL" id="SHJ68108.1"/>
    </source>
</evidence>
<dbReference type="AlphaFoldDB" id="A0A1M6LA74"/>
<sequence length="81" mass="8375">MFDTPHDPNSCARCLAPAPGMIAALAAQGEAWTPPALLASMLGAAPRGGHWNGGLSNLRNNNLVERGAGGTLRLVKELRDG</sequence>
<reference evidence="1 2" key="1">
    <citation type="submission" date="2016-11" db="EMBL/GenBank/DDBJ databases">
        <authorList>
            <person name="Jaros S."/>
            <person name="Januszkiewicz K."/>
            <person name="Wedrychowicz H."/>
        </authorList>
    </citation>
    <scope>NUCLEOTIDE SEQUENCE [LARGE SCALE GENOMIC DNA]</scope>
    <source>
        <strain evidence="1 2">DSM 14916</strain>
    </source>
</reference>